<reference evidence="1 2" key="1">
    <citation type="submission" date="2024-06" db="EMBL/GenBank/DDBJ databases">
        <authorList>
            <person name="Kraege A."/>
            <person name="Thomma B."/>
        </authorList>
    </citation>
    <scope>NUCLEOTIDE SEQUENCE [LARGE SCALE GENOMIC DNA]</scope>
</reference>
<dbReference type="Proteomes" id="UP001497392">
    <property type="component" value="Unassembled WGS sequence"/>
</dbReference>
<protein>
    <submittedName>
        <fullName evidence="1">G12947 protein</fullName>
    </submittedName>
</protein>
<evidence type="ECO:0000313" key="2">
    <source>
        <dbReference type="Proteomes" id="UP001497392"/>
    </source>
</evidence>
<proteinExistence type="predicted"/>
<evidence type="ECO:0000313" key="1">
    <source>
        <dbReference type="EMBL" id="CAL5229589.1"/>
    </source>
</evidence>
<comment type="caution">
    <text evidence="1">The sequence shown here is derived from an EMBL/GenBank/DDBJ whole genome shotgun (WGS) entry which is preliminary data.</text>
</comment>
<name>A0ABP1GBN2_9CHLO</name>
<accession>A0ABP1GBN2</accession>
<dbReference type="EMBL" id="CAXHTA020000021">
    <property type="protein sequence ID" value="CAL5229589.1"/>
    <property type="molecule type" value="Genomic_DNA"/>
</dbReference>
<gene>
    <name evidence="1" type="primary">g12947</name>
    <name evidence="1" type="ORF">VP750_LOCUS11495</name>
</gene>
<keyword evidence="2" id="KW-1185">Reference proteome</keyword>
<sequence length="100" mass="11413">MEPQTQSVCLQDDLFLTIKPLSDGEMNKVSFETKVDGEPAQPVPIPADYKLVYDSNLQDPVGRIEDAWYVHYSNDCTLMRGDTKILDIYDPKEMLVWTGE</sequence>
<organism evidence="1 2">
    <name type="scientific">Coccomyxa viridis</name>
    <dbReference type="NCBI Taxonomy" id="1274662"/>
    <lineage>
        <taxon>Eukaryota</taxon>
        <taxon>Viridiplantae</taxon>
        <taxon>Chlorophyta</taxon>
        <taxon>core chlorophytes</taxon>
        <taxon>Trebouxiophyceae</taxon>
        <taxon>Trebouxiophyceae incertae sedis</taxon>
        <taxon>Coccomyxaceae</taxon>
        <taxon>Coccomyxa</taxon>
    </lineage>
</organism>